<comment type="caution">
    <text evidence="4">The sequence shown here is derived from an EMBL/GenBank/DDBJ whole genome shotgun (WGS) entry which is preliminary data.</text>
</comment>
<dbReference type="PANTHER" id="PTHR47926:SF464">
    <property type="entry name" value="DYW DOMAIN-CONTAINING PROTEIN"/>
    <property type="match status" value="1"/>
</dbReference>
<dbReference type="PANTHER" id="PTHR47926">
    <property type="entry name" value="PENTATRICOPEPTIDE REPEAT-CONTAINING PROTEIN"/>
    <property type="match status" value="1"/>
</dbReference>
<sequence length="508" mass="55903">MANPNSRARAAHNHLITQYSNAPATALHLLRALLRRAALPSQAALSSLLKSLSSSSPILLLPALQLHALALKLSLSSFPFPGSALVHLYSKSRLPYDALKAFDEIPFKDEVCYGAIIIGLAQNHRFHDALSAFKSMLCSGVPSTMYSISGVLRATAAAAALEQSQVIHAHAFVSGFESELVVATALVDSYGKCGLVLDARKVFDGLSQYANVIAWNALLSAYAQQGDAASTVELFDQMVAHGYAPDEFTFLAILTSLSNVGMVHKAEEWIDRMEKCYGVAPSLEHYTCLIGALVRVARLEDAERLALTMPFKPDAAVWRTLLSGSMVHNAAEIGIAAGRRLLELDQRDDSAYVILSNIYSMAGKKDEMAEMWTKMRNQGVKKEGGRSWIELQGKVHVFIAGDRKHEQMPEIYAKLVELMEDVRKLGGSVKDDENVWYHSERLAVAFGVVAGAAPEGKALRIVKNLRICGDCHEFFKFVSRAVEREIVVRDVNRYHRFESGTCTCKDFW</sequence>
<dbReference type="GO" id="GO:0099402">
    <property type="term" value="P:plant organ development"/>
    <property type="evidence" value="ECO:0007669"/>
    <property type="project" value="UniProtKB-ARBA"/>
</dbReference>
<dbReference type="InterPro" id="IPR046848">
    <property type="entry name" value="E_motif"/>
</dbReference>
<dbReference type="InterPro" id="IPR011990">
    <property type="entry name" value="TPR-like_helical_dom_sf"/>
</dbReference>
<reference evidence="4" key="1">
    <citation type="submission" date="2021-03" db="EMBL/GenBank/DDBJ databases">
        <authorList>
            <person name="Li Z."/>
            <person name="Yang C."/>
        </authorList>
    </citation>
    <scope>NUCLEOTIDE SEQUENCE</scope>
    <source>
        <strain evidence="4">Dzin_1.0</strain>
        <tissue evidence="4">Leaf</tissue>
    </source>
</reference>
<protein>
    <recommendedName>
        <fullName evidence="3">DYW domain-containing protein</fullName>
    </recommendedName>
</protein>
<gene>
    <name evidence="4" type="ORF">J5N97_024415</name>
</gene>
<dbReference type="Proteomes" id="UP001085076">
    <property type="component" value="Miscellaneous, Linkage group lg07"/>
</dbReference>
<evidence type="ECO:0000259" key="3">
    <source>
        <dbReference type="Pfam" id="PF14432"/>
    </source>
</evidence>
<dbReference type="GO" id="GO:0003723">
    <property type="term" value="F:RNA binding"/>
    <property type="evidence" value="ECO:0007669"/>
    <property type="project" value="InterPro"/>
</dbReference>
<dbReference type="GO" id="GO:0009451">
    <property type="term" value="P:RNA modification"/>
    <property type="evidence" value="ECO:0007669"/>
    <property type="project" value="InterPro"/>
</dbReference>
<evidence type="ECO:0000256" key="1">
    <source>
        <dbReference type="ARBA" id="ARBA00022737"/>
    </source>
</evidence>
<keyword evidence="1" id="KW-0677">Repeat</keyword>
<dbReference type="InterPro" id="IPR046960">
    <property type="entry name" value="PPR_At4g14850-like_plant"/>
</dbReference>
<dbReference type="AlphaFoldDB" id="A0A9D5C785"/>
<evidence type="ECO:0000313" key="4">
    <source>
        <dbReference type="EMBL" id="KAJ0967498.1"/>
    </source>
</evidence>
<dbReference type="InterPro" id="IPR032867">
    <property type="entry name" value="DYW_dom"/>
</dbReference>
<evidence type="ECO:0000256" key="2">
    <source>
        <dbReference type="PROSITE-ProRule" id="PRU00708"/>
    </source>
</evidence>
<dbReference type="OrthoDB" id="1912849at2759"/>
<dbReference type="Pfam" id="PF13041">
    <property type="entry name" value="PPR_2"/>
    <property type="match status" value="1"/>
</dbReference>
<dbReference type="Pfam" id="PF20431">
    <property type="entry name" value="E_motif"/>
    <property type="match status" value="1"/>
</dbReference>
<dbReference type="EMBL" id="JAGGNH010000007">
    <property type="protein sequence ID" value="KAJ0967498.1"/>
    <property type="molecule type" value="Genomic_DNA"/>
</dbReference>
<dbReference type="PROSITE" id="PS51375">
    <property type="entry name" value="PPR"/>
    <property type="match status" value="3"/>
</dbReference>
<feature type="domain" description="DYW" evidence="3">
    <location>
        <begin position="433"/>
        <end position="508"/>
    </location>
</feature>
<reference evidence="4" key="2">
    <citation type="journal article" date="2022" name="Hortic Res">
        <title>The genome of Dioscorea zingiberensis sheds light on the biosynthesis, origin and evolution of the medicinally important diosgenin saponins.</title>
        <authorList>
            <person name="Li Y."/>
            <person name="Tan C."/>
            <person name="Li Z."/>
            <person name="Guo J."/>
            <person name="Li S."/>
            <person name="Chen X."/>
            <person name="Wang C."/>
            <person name="Dai X."/>
            <person name="Yang H."/>
            <person name="Song W."/>
            <person name="Hou L."/>
            <person name="Xu J."/>
            <person name="Tong Z."/>
            <person name="Xu A."/>
            <person name="Yuan X."/>
            <person name="Wang W."/>
            <person name="Yang Q."/>
            <person name="Chen L."/>
            <person name="Sun Z."/>
            <person name="Wang K."/>
            <person name="Pan B."/>
            <person name="Chen J."/>
            <person name="Bao Y."/>
            <person name="Liu F."/>
            <person name="Qi X."/>
            <person name="Gang D.R."/>
            <person name="Wen J."/>
            <person name="Li J."/>
        </authorList>
    </citation>
    <scope>NUCLEOTIDE SEQUENCE</scope>
    <source>
        <strain evidence="4">Dzin_1.0</strain>
    </source>
</reference>
<keyword evidence="5" id="KW-1185">Reference proteome</keyword>
<feature type="repeat" description="PPR" evidence="2">
    <location>
        <begin position="109"/>
        <end position="143"/>
    </location>
</feature>
<dbReference type="InterPro" id="IPR002885">
    <property type="entry name" value="PPR_rpt"/>
</dbReference>
<dbReference type="GO" id="GO:0008270">
    <property type="term" value="F:zinc ion binding"/>
    <property type="evidence" value="ECO:0007669"/>
    <property type="project" value="InterPro"/>
</dbReference>
<dbReference type="Pfam" id="PF01535">
    <property type="entry name" value="PPR"/>
    <property type="match status" value="2"/>
</dbReference>
<name>A0A9D5C785_9LILI</name>
<organism evidence="4 5">
    <name type="scientific">Dioscorea zingiberensis</name>
    <dbReference type="NCBI Taxonomy" id="325984"/>
    <lineage>
        <taxon>Eukaryota</taxon>
        <taxon>Viridiplantae</taxon>
        <taxon>Streptophyta</taxon>
        <taxon>Embryophyta</taxon>
        <taxon>Tracheophyta</taxon>
        <taxon>Spermatophyta</taxon>
        <taxon>Magnoliopsida</taxon>
        <taxon>Liliopsida</taxon>
        <taxon>Dioscoreales</taxon>
        <taxon>Dioscoreaceae</taxon>
        <taxon>Dioscorea</taxon>
    </lineage>
</organism>
<proteinExistence type="predicted"/>
<feature type="repeat" description="PPR" evidence="2">
    <location>
        <begin position="211"/>
        <end position="245"/>
    </location>
</feature>
<feature type="repeat" description="PPR" evidence="2">
    <location>
        <begin position="348"/>
        <end position="382"/>
    </location>
</feature>
<dbReference type="NCBIfam" id="TIGR00756">
    <property type="entry name" value="PPR"/>
    <property type="match status" value="2"/>
</dbReference>
<dbReference type="FunFam" id="1.25.40.10:FF:000158">
    <property type="entry name" value="pentatricopeptide repeat-containing protein At2g33680"/>
    <property type="match status" value="1"/>
</dbReference>
<dbReference type="Gene3D" id="1.25.40.10">
    <property type="entry name" value="Tetratricopeptide repeat domain"/>
    <property type="match status" value="2"/>
</dbReference>
<dbReference type="Pfam" id="PF14432">
    <property type="entry name" value="DYW_deaminase"/>
    <property type="match status" value="1"/>
</dbReference>
<evidence type="ECO:0000313" key="5">
    <source>
        <dbReference type="Proteomes" id="UP001085076"/>
    </source>
</evidence>
<accession>A0A9D5C785</accession>